<dbReference type="Proteomes" id="UP000028073">
    <property type="component" value="Unassembled WGS sequence"/>
</dbReference>
<name>A0A081NIK8_9GAMM</name>
<proteinExistence type="predicted"/>
<dbReference type="eggNOG" id="ENOG5033BHY">
    <property type="taxonomic scope" value="Bacteria"/>
</dbReference>
<sequence>MEFFDCDINPEISLDEQLDSLKEDMCQVRYGNNLILDFGWYPSFSAPGCFQIRVIKNYNWEDPILTKEARNLVSLKQMIIDAVKLICKLNE</sequence>
<comment type="caution">
    <text evidence="1">The sequence shown here is derived from an EMBL/GenBank/DDBJ whole genome shotgun (WGS) entry which is preliminary data.</text>
</comment>
<gene>
    <name evidence="1" type="ORF">GZ78_12215</name>
</gene>
<protein>
    <submittedName>
        <fullName evidence="1">Uncharacterized protein</fullName>
    </submittedName>
</protein>
<dbReference type="EMBL" id="JOKH01000002">
    <property type="protein sequence ID" value="KEQ18281.1"/>
    <property type="molecule type" value="Genomic_DNA"/>
</dbReference>
<organism evidence="1 2">
    <name type="scientific">Endozoicomonas numazuensis</name>
    <dbReference type="NCBI Taxonomy" id="1137799"/>
    <lineage>
        <taxon>Bacteria</taxon>
        <taxon>Pseudomonadati</taxon>
        <taxon>Pseudomonadota</taxon>
        <taxon>Gammaproteobacteria</taxon>
        <taxon>Oceanospirillales</taxon>
        <taxon>Endozoicomonadaceae</taxon>
        <taxon>Endozoicomonas</taxon>
    </lineage>
</organism>
<evidence type="ECO:0000313" key="2">
    <source>
        <dbReference type="Proteomes" id="UP000028073"/>
    </source>
</evidence>
<reference evidence="1 2" key="1">
    <citation type="submission" date="2014-06" db="EMBL/GenBank/DDBJ databases">
        <title>Whole Genome Sequences of Three Symbiotic Endozoicomonas Bacteria.</title>
        <authorList>
            <person name="Neave M.J."/>
            <person name="Apprill A."/>
            <person name="Voolstra C.R."/>
        </authorList>
    </citation>
    <scope>NUCLEOTIDE SEQUENCE [LARGE SCALE GENOMIC DNA]</scope>
    <source>
        <strain evidence="1 2">DSM 25634</strain>
    </source>
</reference>
<keyword evidence="2" id="KW-1185">Reference proteome</keyword>
<dbReference type="AlphaFoldDB" id="A0A081NIK8"/>
<evidence type="ECO:0000313" key="1">
    <source>
        <dbReference type="EMBL" id="KEQ18281.1"/>
    </source>
</evidence>
<dbReference type="STRING" id="1137799.GZ78_12215"/>
<accession>A0A081NIK8</accession>